<proteinExistence type="predicted"/>
<dbReference type="OrthoDB" id="2832510at2759"/>
<protein>
    <recommendedName>
        <fullName evidence="1">N-acetyltransferase domain-containing protein</fullName>
    </recommendedName>
</protein>
<dbReference type="SUPFAM" id="SSF55729">
    <property type="entry name" value="Acyl-CoA N-acyltransferases (Nat)"/>
    <property type="match status" value="1"/>
</dbReference>
<evidence type="ECO:0000313" key="3">
    <source>
        <dbReference type="Proteomes" id="UP000799767"/>
    </source>
</evidence>
<dbReference type="Pfam" id="PF00583">
    <property type="entry name" value="Acetyltransf_1"/>
    <property type="match status" value="1"/>
</dbReference>
<dbReference type="RefSeq" id="XP_033591684.1">
    <property type="nucleotide sequence ID" value="XM_033737896.1"/>
</dbReference>
<dbReference type="GO" id="GO:0016747">
    <property type="term" value="F:acyltransferase activity, transferring groups other than amino-acyl groups"/>
    <property type="evidence" value="ECO:0007669"/>
    <property type="project" value="InterPro"/>
</dbReference>
<accession>A0A6A6PYN7</accession>
<reference evidence="2" key="1">
    <citation type="journal article" date="2020" name="Stud. Mycol.">
        <title>101 Dothideomycetes genomes: a test case for predicting lifestyles and emergence of pathogens.</title>
        <authorList>
            <person name="Haridas S."/>
            <person name="Albert R."/>
            <person name="Binder M."/>
            <person name="Bloem J."/>
            <person name="Labutti K."/>
            <person name="Salamov A."/>
            <person name="Andreopoulos B."/>
            <person name="Baker S."/>
            <person name="Barry K."/>
            <person name="Bills G."/>
            <person name="Bluhm B."/>
            <person name="Cannon C."/>
            <person name="Castanera R."/>
            <person name="Culley D."/>
            <person name="Daum C."/>
            <person name="Ezra D."/>
            <person name="Gonzalez J."/>
            <person name="Henrissat B."/>
            <person name="Kuo A."/>
            <person name="Liang C."/>
            <person name="Lipzen A."/>
            <person name="Lutzoni F."/>
            <person name="Magnuson J."/>
            <person name="Mondo S."/>
            <person name="Nolan M."/>
            <person name="Ohm R."/>
            <person name="Pangilinan J."/>
            <person name="Park H.-J."/>
            <person name="Ramirez L."/>
            <person name="Alfaro M."/>
            <person name="Sun H."/>
            <person name="Tritt A."/>
            <person name="Yoshinaga Y."/>
            <person name="Zwiers L.-H."/>
            <person name="Turgeon B."/>
            <person name="Goodwin S."/>
            <person name="Spatafora J."/>
            <person name="Crous P."/>
            <person name="Grigoriev I."/>
        </authorList>
    </citation>
    <scope>NUCLEOTIDE SEQUENCE</scope>
    <source>
        <strain evidence="2">CBS 113389</strain>
    </source>
</reference>
<keyword evidence="3" id="KW-1185">Reference proteome</keyword>
<evidence type="ECO:0000259" key="1">
    <source>
        <dbReference type="Pfam" id="PF00583"/>
    </source>
</evidence>
<evidence type="ECO:0000313" key="2">
    <source>
        <dbReference type="EMBL" id="KAF2485115.1"/>
    </source>
</evidence>
<organism evidence="2 3">
    <name type="scientific">Neohortaea acidophila</name>
    <dbReference type="NCBI Taxonomy" id="245834"/>
    <lineage>
        <taxon>Eukaryota</taxon>
        <taxon>Fungi</taxon>
        <taxon>Dikarya</taxon>
        <taxon>Ascomycota</taxon>
        <taxon>Pezizomycotina</taxon>
        <taxon>Dothideomycetes</taxon>
        <taxon>Dothideomycetidae</taxon>
        <taxon>Mycosphaerellales</taxon>
        <taxon>Teratosphaeriaceae</taxon>
        <taxon>Neohortaea</taxon>
    </lineage>
</organism>
<dbReference type="PANTHER" id="PTHR42791">
    <property type="entry name" value="GNAT FAMILY ACETYLTRANSFERASE"/>
    <property type="match status" value="1"/>
</dbReference>
<dbReference type="InterPro" id="IPR000182">
    <property type="entry name" value="GNAT_dom"/>
</dbReference>
<gene>
    <name evidence="2" type="ORF">BDY17DRAFT_332589</name>
</gene>
<dbReference type="InterPro" id="IPR052523">
    <property type="entry name" value="Trichothecene_AcTrans"/>
</dbReference>
<dbReference type="AlphaFoldDB" id="A0A6A6PYN7"/>
<dbReference type="GeneID" id="54478898"/>
<dbReference type="EMBL" id="MU001633">
    <property type="protein sequence ID" value="KAF2485115.1"/>
    <property type="molecule type" value="Genomic_DNA"/>
</dbReference>
<dbReference type="Proteomes" id="UP000799767">
    <property type="component" value="Unassembled WGS sequence"/>
</dbReference>
<name>A0A6A6PYN7_9PEZI</name>
<dbReference type="Gene3D" id="3.40.630.30">
    <property type="match status" value="1"/>
</dbReference>
<feature type="domain" description="N-acetyltransferase" evidence="1">
    <location>
        <begin position="138"/>
        <end position="194"/>
    </location>
</feature>
<sequence length="211" mass="23600">MKLEAQLASPADLEKAKTIYGADKGDLCAPLLRAAWPETEANAQARAEWSCQQQKEYLENDPTCRFIKVVDRDADDEMIAFGRWHRYPDGPGMTHLNLEYAGLKDRDDPAAFPPEFGKALYCDFLDKVLADRPDWMDRGLCWVLTTIQTRAPFRGNGAAGLILQWGLEQAAKDGVPAFLEAGEKAVGLYKKHGFKVVKVEEFDWSSYGQPG</sequence>
<dbReference type="InterPro" id="IPR016181">
    <property type="entry name" value="Acyl_CoA_acyltransferase"/>
</dbReference>
<dbReference type="PANTHER" id="PTHR42791:SF1">
    <property type="entry name" value="N-ACETYLTRANSFERASE DOMAIN-CONTAINING PROTEIN"/>
    <property type="match status" value="1"/>
</dbReference>